<dbReference type="SUPFAM" id="SSF47323">
    <property type="entry name" value="Anticodon-binding domain of a subclass of class I aminoacyl-tRNA synthetases"/>
    <property type="match status" value="1"/>
</dbReference>
<dbReference type="EC" id="6.1.1.10" evidence="1"/>
<keyword evidence="4 8" id="KW-0067">ATP-binding</keyword>
<dbReference type="FunFam" id="2.170.220.10:FF:000001">
    <property type="entry name" value="methionine--tRNA ligase, mitochondrial"/>
    <property type="match status" value="1"/>
</dbReference>
<feature type="domain" description="Methionyl/Leucyl tRNA synthetase" evidence="10">
    <location>
        <begin position="78"/>
        <end position="125"/>
    </location>
</feature>
<dbReference type="InterPro" id="IPR023457">
    <property type="entry name" value="Met-tRNA_synth_2"/>
</dbReference>
<dbReference type="InterPro" id="IPR033911">
    <property type="entry name" value="MetRS_core"/>
</dbReference>
<dbReference type="InterPro" id="IPR041872">
    <property type="entry name" value="Anticodon_Met"/>
</dbReference>
<dbReference type="InterPro" id="IPR014758">
    <property type="entry name" value="Met-tRNA_synth"/>
</dbReference>
<keyword evidence="6 8" id="KW-0030">Aminoacyl-tRNA synthetase</keyword>
<feature type="domain" description="Methionyl/Leucyl tRNA synthetase" evidence="10">
    <location>
        <begin position="449"/>
        <end position="542"/>
    </location>
</feature>
<feature type="compositionally biased region" description="Basic residues" evidence="9">
    <location>
        <begin position="708"/>
        <end position="729"/>
    </location>
</feature>
<evidence type="ECO:0000313" key="12">
    <source>
        <dbReference type="EnsemblPlants" id="OPUNC03G07600.1"/>
    </source>
</evidence>
<dbReference type="NCBIfam" id="TIGR00398">
    <property type="entry name" value="metG"/>
    <property type="match status" value="1"/>
</dbReference>
<dbReference type="STRING" id="4537.A0A0E0KAC2"/>
<dbReference type="eggNOG" id="KOG0436">
    <property type="taxonomic scope" value="Eukaryota"/>
</dbReference>
<evidence type="ECO:0000256" key="8">
    <source>
        <dbReference type="RuleBase" id="RU363039"/>
    </source>
</evidence>
<comment type="catalytic activity">
    <reaction evidence="7">
        <text>tRNA(Met) + L-methionine + ATP = L-methionyl-tRNA(Met) + AMP + diphosphate</text>
        <dbReference type="Rhea" id="RHEA:13481"/>
        <dbReference type="Rhea" id="RHEA-COMP:9667"/>
        <dbReference type="Rhea" id="RHEA-COMP:9698"/>
        <dbReference type="ChEBI" id="CHEBI:30616"/>
        <dbReference type="ChEBI" id="CHEBI:33019"/>
        <dbReference type="ChEBI" id="CHEBI:57844"/>
        <dbReference type="ChEBI" id="CHEBI:78442"/>
        <dbReference type="ChEBI" id="CHEBI:78530"/>
        <dbReference type="ChEBI" id="CHEBI:456215"/>
        <dbReference type="EC" id="6.1.1.10"/>
    </reaction>
</comment>
<dbReference type="Gramene" id="OPUNC03G07600.1">
    <property type="protein sequence ID" value="OPUNC03G07600.1"/>
    <property type="gene ID" value="OPUNC03G07600"/>
</dbReference>
<feature type="compositionally biased region" description="Polar residues" evidence="9">
    <location>
        <begin position="732"/>
        <end position="741"/>
    </location>
</feature>
<evidence type="ECO:0000256" key="5">
    <source>
        <dbReference type="ARBA" id="ARBA00022917"/>
    </source>
</evidence>
<evidence type="ECO:0000256" key="1">
    <source>
        <dbReference type="ARBA" id="ARBA00012838"/>
    </source>
</evidence>
<keyword evidence="5 8" id="KW-0648">Protein biosynthesis</keyword>
<dbReference type="AlphaFoldDB" id="A0A0E0KAC2"/>
<reference evidence="12" key="2">
    <citation type="submission" date="2018-05" db="EMBL/GenBank/DDBJ databases">
        <title>OpunRS2 (Oryza punctata Reference Sequence Version 2).</title>
        <authorList>
            <person name="Zhang J."/>
            <person name="Kudrna D."/>
            <person name="Lee S."/>
            <person name="Talag J."/>
            <person name="Welchert J."/>
            <person name="Wing R.A."/>
        </authorList>
    </citation>
    <scope>NUCLEOTIDE SEQUENCE [LARGE SCALE GENOMIC DNA]</scope>
</reference>
<dbReference type="HOGENOM" id="CLU_013790_0_0_1"/>
<dbReference type="CDD" id="cd07957">
    <property type="entry name" value="Anticodon_Ia_Met"/>
    <property type="match status" value="1"/>
</dbReference>
<evidence type="ECO:0000256" key="2">
    <source>
        <dbReference type="ARBA" id="ARBA00022598"/>
    </source>
</evidence>
<feature type="domain" description="Methionyl/Leucyl tRNA synthetase" evidence="10">
    <location>
        <begin position="126"/>
        <end position="231"/>
    </location>
</feature>
<evidence type="ECO:0000256" key="6">
    <source>
        <dbReference type="ARBA" id="ARBA00023146"/>
    </source>
</evidence>
<dbReference type="Proteomes" id="UP000026962">
    <property type="component" value="Chromosome 3"/>
</dbReference>
<dbReference type="PANTHER" id="PTHR43326:SF1">
    <property type="entry name" value="METHIONINE--TRNA LIGASE, MITOCHONDRIAL"/>
    <property type="match status" value="1"/>
</dbReference>
<dbReference type="InterPro" id="IPR015413">
    <property type="entry name" value="Methionyl/Leucyl_tRNA_Synth"/>
</dbReference>
<protein>
    <recommendedName>
        <fullName evidence="1">methionine--tRNA ligase</fullName>
        <ecNumber evidence="1">6.1.1.10</ecNumber>
    </recommendedName>
</protein>
<dbReference type="FunFam" id="1.10.730.10:FF:000028">
    <property type="entry name" value="Methionine--tRNA ligase, chloroplastic/mitochondrial"/>
    <property type="match status" value="1"/>
</dbReference>
<reference evidence="12" key="1">
    <citation type="submission" date="2015-04" db="UniProtKB">
        <authorList>
            <consortium name="EnsemblPlants"/>
        </authorList>
    </citation>
    <scope>IDENTIFICATION</scope>
</reference>
<keyword evidence="2 8" id="KW-0436">Ligase</keyword>
<evidence type="ECO:0000259" key="10">
    <source>
        <dbReference type="Pfam" id="PF09334"/>
    </source>
</evidence>
<evidence type="ECO:0000256" key="3">
    <source>
        <dbReference type="ARBA" id="ARBA00022741"/>
    </source>
</evidence>
<keyword evidence="13" id="KW-1185">Reference proteome</keyword>
<dbReference type="Pfam" id="PF19303">
    <property type="entry name" value="Anticodon_3"/>
    <property type="match status" value="1"/>
</dbReference>
<dbReference type="SUPFAM" id="SSF52374">
    <property type="entry name" value="Nucleotidylyl transferase"/>
    <property type="match status" value="2"/>
</dbReference>
<dbReference type="GO" id="GO:0006431">
    <property type="term" value="P:methionyl-tRNA aminoacylation"/>
    <property type="evidence" value="ECO:0007669"/>
    <property type="project" value="InterPro"/>
</dbReference>
<dbReference type="InterPro" id="IPR014729">
    <property type="entry name" value="Rossmann-like_a/b/a_fold"/>
</dbReference>
<comment type="similarity">
    <text evidence="8">Belongs to the class-I aminoacyl-tRNA synthetase family.</text>
</comment>
<dbReference type="EnsemblPlants" id="OPUNC03G07600.1">
    <property type="protein sequence ID" value="OPUNC03G07600.1"/>
    <property type="gene ID" value="OPUNC03G07600"/>
</dbReference>
<feature type="region of interest" description="Disordered" evidence="9">
    <location>
        <begin position="692"/>
        <end position="761"/>
    </location>
</feature>
<dbReference type="InterPro" id="IPR009080">
    <property type="entry name" value="tRNAsynth_Ia_anticodon-bd"/>
</dbReference>
<evidence type="ECO:0000256" key="9">
    <source>
        <dbReference type="SAM" id="MobiDB-lite"/>
    </source>
</evidence>
<proteinExistence type="inferred from homology"/>
<name>A0A0E0KAC2_ORYPU</name>
<accession>A0A0E0KAC2</accession>
<evidence type="ECO:0000259" key="11">
    <source>
        <dbReference type="Pfam" id="PF19303"/>
    </source>
</evidence>
<dbReference type="GO" id="GO:0009570">
    <property type="term" value="C:chloroplast stroma"/>
    <property type="evidence" value="ECO:0007669"/>
    <property type="project" value="TreeGrafter"/>
</dbReference>
<feature type="domain" description="Methionyl/Leucyl tRNA synthetase" evidence="10">
    <location>
        <begin position="232"/>
        <end position="336"/>
    </location>
</feature>
<dbReference type="GO" id="GO:0005524">
    <property type="term" value="F:ATP binding"/>
    <property type="evidence" value="ECO:0007669"/>
    <property type="project" value="UniProtKB-KW"/>
</dbReference>
<dbReference type="GO" id="GO:0004825">
    <property type="term" value="F:methionine-tRNA ligase activity"/>
    <property type="evidence" value="ECO:0007669"/>
    <property type="project" value="UniProtKB-EC"/>
</dbReference>
<dbReference type="CDD" id="cd00814">
    <property type="entry name" value="MetRS_core"/>
    <property type="match status" value="1"/>
</dbReference>
<dbReference type="Gene3D" id="1.10.730.10">
    <property type="entry name" value="Isoleucyl-tRNA Synthetase, Domain 1"/>
    <property type="match status" value="1"/>
</dbReference>
<sequence>MAAGRAFLRAAPSSLAAGAGRFAFACPMALPLLAAAAAGPHRRGRGRGRCYCSASDAARPYVLTTPLYYVNAPPHMGNIEYDKFIRTTDPKHDAVVNDFYSRVLDSGDIYRADYEGLYCVSCEEYKVQGWVKSGLRDFSISRASVEWGIPVPNDTKQTIYVWFDALLGYISALLDDGEKASLQQAVERGWPASVHLIGKDILRFHAVYWPAMLMSAGISVPDAVFGHGFLTKRLLDKRVVFITGTDEHGEKIATSAEACGRNPKDHCDTISNSYKMLWADLDIEYDKFIRTTDPKHDAVVNDFYSRVLDSGDIYRADYEGLYCVSCEEYKDEKELGENKCCPVHLKPCVPRKEDNYFFALSKYQHQLEDLLTKNPNFVRPSHRLNEVQGWVKSGLRDFSISRASVEWGIPVPNDTKQTIYVWFDALLGYISALLDDGEKASLQQAVERVYWPAMLMSAGISVPDAVFGHGFLTKDGMKMGKSLGNTLEPKDLVNRFGVDAVRYFFLREVEFGNDGDYSEERFINIVNAHLANTIGNLLNRTLGLLKKNCKSTLAFDSIAAADGISLKDNVENLVDKAKDQFENLLLSSACETLMEIGNLGNLYIDEQAPWSCFKQGGESAEKAAKDLVIILETMRIIAIALSPITPSLSLRIYTQLGFTEDQFRTLRWEDTKWGGLKAGQVMMEPKPVFARLETETDEKDQSSSKPTKGGKKKARTKLHRLPLPLRRRSGGTAMSSVSDPQANGDHQPAAEAEMEDNGAQVEEVADSVETMEGVASIALLPSGAISGHFIRLPDSVCYGLHGTPISCERECSRGEDYRLIKLSIIDFKNKREKVVVVECRGHDAARLQNIDHLHGWEDDIVGLVEKKHGNQKFSLSFECETLKADKAAEEHISKYMPNLRGLDAIVNIGKMSISGINLDKDDEPSENAAILQEHLMYGALA</sequence>
<dbReference type="Gene3D" id="3.40.50.620">
    <property type="entry name" value="HUPs"/>
    <property type="match status" value="3"/>
</dbReference>
<feature type="domain" description="Methionyl-tRNA synthetase anticodon-binding" evidence="11">
    <location>
        <begin position="565"/>
        <end position="699"/>
    </location>
</feature>
<dbReference type="Gene3D" id="2.170.220.10">
    <property type="match status" value="1"/>
</dbReference>
<dbReference type="PANTHER" id="PTHR43326">
    <property type="entry name" value="METHIONYL-TRNA SYNTHETASE"/>
    <property type="match status" value="1"/>
</dbReference>
<evidence type="ECO:0000256" key="7">
    <source>
        <dbReference type="ARBA" id="ARBA00047364"/>
    </source>
</evidence>
<organism evidence="12">
    <name type="scientific">Oryza punctata</name>
    <name type="common">Red rice</name>
    <dbReference type="NCBI Taxonomy" id="4537"/>
    <lineage>
        <taxon>Eukaryota</taxon>
        <taxon>Viridiplantae</taxon>
        <taxon>Streptophyta</taxon>
        <taxon>Embryophyta</taxon>
        <taxon>Tracheophyta</taxon>
        <taxon>Spermatophyta</taxon>
        <taxon>Magnoliopsida</taxon>
        <taxon>Liliopsida</taxon>
        <taxon>Poales</taxon>
        <taxon>Poaceae</taxon>
        <taxon>BOP clade</taxon>
        <taxon>Oryzoideae</taxon>
        <taxon>Oryzeae</taxon>
        <taxon>Oryzinae</taxon>
        <taxon>Oryza</taxon>
    </lineage>
</organism>
<keyword evidence="3 8" id="KW-0547">Nucleotide-binding</keyword>
<evidence type="ECO:0000256" key="4">
    <source>
        <dbReference type="ARBA" id="ARBA00022840"/>
    </source>
</evidence>
<dbReference type="Pfam" id="PF09334">
    <property type="entry name" value="tRNA-synt_1g"/>
    <property type="match status" value="4"/>
</dbReference>
<evidence type="ECO:0000313" key="13">
    <source>
        <dbReference type="Proteomes" id="UP000026962"/>
    </source>
</evidence>
<dbReference type="GO" id="GO:0005739">
    <property type="term" value="C:mitochondrion"/>
    <property type="evidence" value="ECO:0007669"/>
    <property type="project" value="UniProtKB-ARBA"/>
</dbReference>